<dbReference type="Proteomes" id="UP000632849">
    <property type="component" value="Unassembled WGS sequence"/>
</dbReference>
<evidence type="ECO:0000313" key="4">
    <source>
        <dbReference type="Proteomes" id="UP000632849"/>
    </source>
</evidence>
<proteinExistence type="predicted"/>
<dbReference type="Pfam" id="PF05360">
    <property type="entry name" value="YiaAB"/>
    <property type="match status" value="1"/>
</dbReference>
<accession>A0A919ER33</accession>
<comment type="caution">
    <text evidence="3">The sequence shown here is derived from an EMBL/GenBank/DDBJ whole genome shotgun (WGS) entry which is preliminary data.</text>
</comment>
<dbReference type="InterPro" id="IPR008024">
    <property type="entry name" value="YiaAB"/>
</dbReference>
<dbReference type="InterPro" id="IPR038972">
    <property type="entry name" value="YiaA-like"/>
</dbReference>
<keyword evidence="1" id="KW-0812">Transmembrane</keyword>
<evidence type="ECO:0000256" key="1">
    <source>
        <dbReference type="SAM" id="Phobius"/>
    </source>
</evidence>
<keyword evidence="4" id="KW-1185">Reference proteome</keyword>
<dbReference type="AlphaFoldDB" id="A0A919ER33"/>
<reference evidence="3" key="2">
    <citation type="submission" date="2020-09" db="EMBL/GenBank/DDBJ databases">
        <authorList>
            <person name="Sun Q."/>
            <person name="Ohkuma M."/>
        </authorList>
    </citation>
    <scope>NUCLEOTIDE SEQUENCE</scope>
    <source>
        <strain evidence="3">JCM 4122</strain>
    </source>
</reference>
<feature type="transmembrane region" description="Helical" evidence="1">
    <location>
        <begin position="26"/>
        <end position="46"/>
    </location>
</feature>
<evidence type="ECO:0000259" key="2">
    <source>
        <dbReference type="Pfam" id="PF05360"/>
    </source>
</evidence>
<dbReference type="EMBL" id="BNBE01000003">
    <property type="protein sequence ID" value="GHG19610.1"/>
    <property type="molecule type" value="Genomic_DNA"/>
</dbReference>
<dbReference type="PANTHER" id="PTHR37290">
    <property type="entry name" value="INNER MEMBRANE PROTEIN YIAA-RELATED"/>
    <property type="match status" value="1"/>
</dbReference>
<dbReference type="GO" id="GO:0006974">
    <property type="term" value="P:DNA damage response"/>
    <property type="evidence" value="ECO:0007669"/>
    <property type="project" value="TreeGrafter"/>
</dbReference>
<protein>
    <recommendedName>
        <fullName evidence="2">YiaAB two helix domain-containing protein</fullName>
    </recommendedName>
</protein>
<feature type="transmembrane region" description="Helical" evidence="1">
    <location>
        <begin position="52"/>
        <end position="73"/>
    </location>
</feature>
<evidence type="ECO:0000313" key="3">
    <source>
        <dbReference type="EMBL" id="GHG19610.1"/>
    </source>
</evidence>
<name>A0A919ER33_STRFL</name>
<gene>
    <name evidence="3" type="ORF">GCM10017667_63160</name>
</gene>
<dbReference type="PANTHER" id="PTHR37290:SF1">
    <property type="entry name" value="INNER MEMBRANE PROTEIN YIAA"/>
    <property type="match status" value="1"/>
</dbReference>
<reference evidence="3" key="1">
    <citation type="journal article" date="2014" name="Int. J. Syst. Evol. Microbiol.">
        <title>Complete genome sequence of Corynebacterium casei LMG S-19264T (=DSM 44701T), isolated from a smear-ripened cheese.</title>
        <authorList>
            <consortium name="US DOE Joint Genome Institute (JGI-PGF)"/>
            <person name="Walter F."/>
            <person name="Albersmeier A."/>
            <person name="Kalinowski J."/>
            <person name="Ruckert C."/>
        </authorList>
    </citation>
    <scope>NUCLEOTIDE SEQUENCE</scope>
    <source>
        <strain evidence="3">JCM 4122</strain>
    </source>
</reference>
<feature type="domain" description="YiaAB two helix" evidence="2">
    <location>
        <begin position="27"/>
        <end position="78"/>
    </location>
</feature>
<sequence length="108" mass="11994">MWRAPHPPDAVGMSESQVKQQNTNAYHAQAVISFAVAIAAVGIGIYQLEASAWVRAFLAVSVLYLTTSAFTLAKVVRDRQESDRIVSRVDQARLEKLLAEHDPFQQKL</sequence>
<dbReference type="GO" id="GO:0005886">
    <property type="term" value="C:plasma membrane"/>
    <property type="evidence" value="ECO:0007669"/>
    <property type="project" value="TreeGrafter"/>
</dbReference>
<organism evidence="3 4">
    <name type="scientific">Streptomyces filamentosus</name>
    <name type="common">Streptomyces roseosporus</name>
    <dbReference type="NCBI Taxonomy" id="67294"/>
    <lineage>
        <taxon>Bacteria</taxon>
        <taxon>Bacillati</taxon>
        <taxon>Actinomycetota</taxon>
        <taxon>Actinomycetes</taxon>
        <taxon>Kitasatosporales</taxon>
        <taxon>Streptomycetaceae</taxon>
        <taxon>Streptomyces</taxon>
    </lineage>
</organism>
<keyword evidence="1" id="KW-1133">Transmembrane helix</keyword>
<keyword evidence="1" id="KW-0472">Membrane</keyword>